<gene>
    <name evidence="3" type="ORF">VKT23_014367</name>
</gene>
<dbReference type="SUPFAM" id="SSF50978">
    <property type="entry name" value="WD40 repeat-like"/>
    <property type="match status" value="1"/>
</dbReference>
<sequence>MQVIDSNSIPKTSEQGRYMLQTFLHGHSGPVACVSAHPLGTHVACGGHNGTMIWHLLTRRLLDSPTGAGDRGTTTAISWITRPDDTDDGLAYGTEDGYLCIWKRCRGEDNFTEVFCDRLNGGTLGQEISAMSYDASSSQLAIVHRAEVVHRFTVDRAMHPTAVKSVTISRHWPQAVAFGQTGIRGREIWSFGREDGEIHVLDDEGKILRTRPTGTVIGHAFISLKDDAVILDDVTQGVALYKLSTPDRVKTFAVPCDERRSRSVSFHDDGSKIVCGSDHGNIYIFDRRTGLVHDIIFIGTKDWVQSVTTVEIAGVPTIIACRSGANVGQDNIQVWEKMTTPISGEQSAKQTTTRDKLRWWIGMILSALFILENVLS</sequence>
<name>A0ABR1J0I1_9AGAR</name>
<evidence type="ECO:0000256" key="1">
    <source>
        <dbReference type="ARBA" id="ARBA00022574"/>
    </source>
</evidence>
<proteinExistence type="predicted"/>
<dbReference type="SMART" id="SM00320">
    <property type="entry name" value="WD40"/>
    <property type="match status" value="2"/>
</dbReference>
<dbReference type="InterPro" id="IPR015943">
    <property type="entry name" value="WD40/YVTN_repeat-like_dom_sf"/>
</dbReference>
<keyword evidence="1" id="KW-0853">WD repeat</keyword>
<dbReference type="Gene3D" id="2.130.10.10">
    <property type="entry name" value="YVTN repeat-like/Quinoprotein amine dehydrogenase"/>
    <property type="match status" value="2"/>
</dbReference>
<dbReference type="PANTHER" id="PTHR22847:SF637">
    <property type="entry name" value="WD REPEAT DOMAIN 5B"/>
    <property type="match status" value="1"/>
</dbReference>
<dbReference type="InterPro" id="IPR001680">
    <property type="entry name" value="WD40_rpt"/>
</dbReference>
<organism evidence="3 4">
    <name type="scientific">Marasmiellus scandens</name>
    <dbReference type="NCBI Taxonomy" id="2682957"/>
    <lineage>
        <taxon>Eukaryota</taxon>
        <taxon>Fungi</taxon>
        <taxon>Dikarya</taxon>
        <taxon>Basidiomycota</taxon>
        <taxon>Agaricomycotina</taxon>
        <taxon>Agaricomycetes</taxon>
        <taxon>Agaricomycetidae</taxon>
        <taxon>Agaricales</taxon>
        <taxon>Marasmiineae</taxon>
        <taxon>Omphalotaceae</taxon>
        <taxon>Marasmiellus</taxon>
    </lineage>
</organism>
<accession>A0ABR1J0I1</accession>
<evidence type="ECO:0000313" key="3">
    <source>
        <dbReference type="EMBL" id="KAK7446672.1"/>
    </source>
</evidence>
<protein>
    <recommendedName>
        <fullName evidence="5">WD40 repeat-like protein</fullName>
    </recommendedName>
</protein>
<dbReference type="Pfam" id="PF00400">
    <property type="entry name" value="WD40"/>
    <property type="match status" value="2"/>
</dbReference>
<dbReference type="Proteomes" id="UP001498398">
    <property type="component" value="Unassembled WGS sequence"/>
</dbReference>
<evidence type="ECO:0000313" key="4">
    <source>
        <dbReference type="Proteomes" id="UP001498398"/>
    </source>
</evidence>
<reference evidence="3 4" key="1">
    <citation type="submission" date="2024-01" db="EMBL/GenBank/DDBJ databases">
        <title>A draft genome for the cacao thread blight pathogen Marasmiellus scandens.</title>
        <authorList>
            <person name="Baruah I.K."/>
            <person name="Leung J."/>
            <person name="Bukari Y."/>
            <person name="Amoako-Attah I."/>
            <person name="Meinhardt L.W."/>
            <person name="Bailey B.A."/>
            <person name="Cohen S.P."/>
        </authorList>
    </citation>
    <scope>NUCLEOTIDE SEQUENCE [LARGE SCALE GENOMIC DNA]</scope>
    <source>
        <strain evidence="3 4">GH-19</strain>
    </source>
</reference>
<dbReference type="EMBL" id="JBANRG010000043">
    <property type="protein sequence ID" value="KAK7446672.1"/>
    <property type="molecule type" value="Genomic_DNA"/>
</dbReference>
<keyword evidence="4" id="KW-1185">Reference proteome</keyword>
<evidence type="ECO:0000256" key="2">
    <source>
        <dbReference type="ARBA" id="ARBA00022737"/>
    </source>
</evidence>
<evidence type="ECO:0008006" key="5">
    <source>
        <dbReference type="Google" id="ProtNLM"/>
    </source>
</evidence>
<comment type="caution">
    <text evidence="3">The sequence shown here is derived from an EMBL/GenBank/DDBJ whole genome shotgun (WGS) entry which is preliminary data.</text>
</comment>
<dbReference type="PANTHER" id="PTHR22847">
    <property type="entry name" value="WD40 REPEAT PROTEIN"/>
    <property type="match status" value="1"/>
</dbReference>
<dbReference type="InterPro" id="IPR036322">
    <property type="entry name" value="WD40_repeat_dom_sf"/>
</dbReference>
<keyword evidence="2" id="KW-0677">Repeat</keyword>